<proteinExistence type="predicted"/>
<evidence type="ECO:0000313" key="2">
    <source>
        <dbReference type="Proteomes" id="UP000217211"/>
    </source>
</evidence>
<keyword evidence="2" id="KW-1185">Reference proteome</keyword>
<protein>
    <submittedName>
        <fullName evidence="1">Uncharacterized protein</fullName>
    </submittedName>
</protein>
<dbReference type="Proteomes" id="UP000217211">
    <property type="component" value="Plasmid pSJ05684a"/>
</dbReference>
<accession>A0A249PPV1</accession>
<evidence type="ECO:0000313" key="1">
    <source>
        <dbReference type="EMBL" id="ASY67309.1"/>
    </source>
</evidence>
<dbReference type="KEGG" id="esj:SJ05684_a39960"/>
<reference evidence="1 2" key="1">
    <citation type="submission" date="2017-08" db="EMBL/GenBank/DDBJ databases">
        <title>Multipartite genome sequences of Sinorhizobium species nodulating soybeans.</title>
        <authorList>
            <person name="Tian C.F."/>
        </authorList>
    </citation>
    <scope>NUCLEOTIDE SEQUENCE [LARGE SCALE GENOMIC DNA]</scope>
    <source>
        <strain evidence="1 2">CCBAU 05684</strain>
        <plasmid evidence="2">psj05684a</plasmid>
    </source>
</reference>
<name>A0A249PPV1_9HYPH</name>
<sequence>MVYAKLKRHVQPGIFVCCSRLASAQIMNPESRSADQFDNPIQSIRGVVRILRSEPRKEP</sequence>
<organism evidence="1 2">
    <name type="scientific">Sinorhizobium sojae CCBAU 05684</name>
    <dbReference type="NCBI Taxonomy" id="716928"/>
    <lineage>
        <taxon>Bacteria</taxon>
        <taxon>Pseudomonadati</taxon>
        <taxon>Pseudomonadota</taxon>
        <taxon>Alphaproteobacteria</taxon>
        <taxon>Hyphomicrobiales</taxon>
        <taxon>Rhizobiaceae</taxon>
        <taxon>Sinorhizobium/Ensifer group</taxon>
        <taxon>Sinorhizobium</taxon>
    </lineage>
</organism>
<gene>
    <name evidence="1" type="ORF">SJ05684_a39960</name>
</gene>
<dbReference type="AlphaFoldDB" id="A0A249PPV1"/>
<geneLocation type="plasmid" evidence="2">
    <name>psj05684a</name>
</geneLocation>
<keyword evidence="1" id="KW-0614">Plasmid</keyword>
<dbReference type="EMBL" id="CP023069">
    <property type="protein sequence ID" value="ASY67309.1"/>
    <property type="molecule type" value="Genomic_DNA"/>
</dbReference>